<evidence type="ECO:0000256" key="1">
    <source>
        <dbReference type="SAM" id="MobiDB-lite"/>
    </source>
</evidence>
<dbReference type="Gene3D" id="1.10.1660.10">
    <property type="match status" value="1"/>
</dbReference>
<feature type="domain" description="HTH merR-type" evidence="2">
    <location>
        <begin position="68"/>
        <end position="135"/>
    </location>
</feature>
<gene>
    <name evidence="3" type="ORF">V8P97_04255</name>
</gene>
<dbReference type="Pfam" id="PF13411">
    <property type="entry name" value="MerR_1"/>
    <property type="match status" value="1"/>
</dbReference>
<accession>A0ABU8ZN54</accession>
<dbReference type="Proteomes" id="UP001373159">
    <property type="component" value="Unassembled WGS sequence"/>
</dbReference>
<dbReference type="PROSITE" id="PS50937">
    <property type="entry name" value="HTH_MERR_2"/>
    <property type="match status" value="1"/>
</dbReference>
<evidence type="ECO:0000259" key="2">
    <source>
        <dbReference type="PROSITE" id="PS50937"/>
    </source>
</evidence>
<proteinExistence type="predicted"/>
<feature type="region of interest" description="Disordered" evidence="1">
    <location>
        <begin position="1"/>
        <end position="40"/>
    </location>
</feature>
<evidence type="ECO:0000313" key="4">
    <source>
        <dbReference type="Proteomes" id="UP001373159"/>
    </source>
</evidence>
<dbReference type="EMBL" id="JBANBB010000001">
    <property type="protein sequence ID" value="MEK0306676.1"/>
    <property type="molecule type" value="Genomic_DNA"/>
</dbReference>
<dbReference type="SUPFAM" id="SSF46955">
    <property type="entry name" value="Putative DNA-binding domain"/>
    <property type="match status" value="1"/>
</dbReference>
<name>A0ABU8ZN54_9BIFI</name>
<reference evidence="3 4" key="1">
    <citation type="submission" date="2024-02" db="EMBL/GenBank/DDBJ databases">
        <title>Bifidobacterium honeyensis sp. nov., isolated from the comb honey.</title>
        <authorList>
            <person name="Liu W."/>
            <person name="Li Y."/>
        </authorList>
    </citation>
    <scope>NUCLEOTIDE SEQUENCE [LARGE SCALE GENOMIC DNA]</scope>
    <source>
        <strain evidence="3 4">IMAU50988</strain>
    </source>
</reference>
<dbReference type="SMART" id="SM00422">
    <property type="entry name" value="HTH_MERR"/>
    <property type="match status" value="1"/>
</dbReference>
<dbReference type="InterPro" id="IPR009061">
    <property type="entry name" value="DNA-bd_dom_put_sf"/>
</dbReference>
<sequence length="237" mass="25576">MGSDTEAGSGGVPVGTAGIPGTDPVGRPSDSAALPAPPRAGNAQGLIQGELFTAEDAEGVTRGYRGTVAADVAGITYRQLDYWARKGILEPSINPSHGSGSRRLYSFKDVVILCVLKRLLDAGVNLQNATRAVRYLVRQTKRQLARVTIVCDGEQVVECSSADQVFSLMKTGRAVFAISVGAIYKRMDDSLRTQDHVDLATGEMESGLPKRPIDEITAMRIRHRLEEQHEMRARAGR</sequence>
<dbReference type="InterPro" id="IPR000551">
    <property type="entry name" value="MerR-type_HTH_dom"/>
</dbReference>
<comment type="caution">
    <text evidence="3">The sequence shown here is derived from an EMBL/GenBank/DDBJ whole genome shotgun (WGS) entry which is preliminary data.</text>
</comment>
<organism evidence="3 4">
    <name type="scientific">Bifidobacterium favimelis</name>
    <dbReference type="NCBI Taxonomy" id="3122979"/>
    <lineage>
        <taxon>Bacteria</taxon>
        <taxon>Bacillati</taxon>
        <taxon>Actinomycetota</taxon>
        <taxon>Actinomycetes</taxon>
        <taxon>Bifidobacteriales</taxon>
        <taxon>Bifidobacteriaceae</taxon>
        <taxon>Bifidobacterium</taxon>
    </lineage>
</organism>
<protein>
    <submittedName>
        <fullName evidence="3">MerR family transcriptional regulator</fullName>
    </submittedName>
</protein>
<evidence type="ECO:0000313" key="3">
    <source>
        <dbReference type="EMBL" id="MEK0306676.1"/>
    </source>
</evidence>
<keyword evidence="4" id="KW-1185">Reference proteome</keyword>